<evidence type="ECO:0000256" key="2">
    <source>
        <dbReference type="ARBA" id="ARBA00006432"/>
    </source>
</evidence>
<feature type="domain" description="AMP-dependent synthetase/ligase" evidence="6">
    <location>
        <begin position="231"/>
        <end position="397"/>
    </location>
</feature>
<gene>
    <name evidence="8" type="ORF">DCAR_0831059</name>
</gene>
<keyword evidence="9" id="KW-1185">Reference proteome</keyword>
<accession>A0AAF1B9U7</accession>
<name>A0AAF1B9U7_DAUCS</name>
<evidence type="ECO:0000256" key="4">
    <source>
        <dbReference type="ARBA" id="ARBA00023051"/>
    </source>
</evidence>
<dbReference type="PANTHER" id="PTHR24096:SF362">
    <property type="entry name" value="4-COUMARATE--COA LIGASE-LIKE 9"/>
    <property type="match status" value="1"/>
</dbReference>
<feature type="domain" description="AMP-binding enzyme C-terminal" evidence="7">
    <location>
        <begin position="449"/>
        <end position="524"/>
    </location>
</feature>
<evidence type="ECO:0000256" key="1">
    <source>
        <dbReference type="ARBA" id="ARBA00004930"/>
    </source>
</evidence>
<dbReference type="PROSITE" id="PS00455">
    <property type="entry name" value="AMP_BINDING"/>
    <property type="match status" value="1"/>
</dbReference>
<dbReference type="InterPro" id="IPR020845">
    <property type="entry name" value="AMP-binding_CS"/>
</dbReference>
<evidence type="ECO:0000313" key="8">
    <source>
        <dbReference type="EMBL" id="WOH11570.1"/>
    </source>
</evidence>
<dbReference type="Gene3D" id="3.30.300.30">
    <property type="match status" value="1"/>
</dbReference>
<comment type="similarity">
    <text evidence="2">Belongs to the ATP-dependent AMP-binding enzyme family.</text>
</comment>
<keyword evidence="3" id="KW-0436">Ligase</keyword>
<dbReference type="AlphaFoldDB" id="A0AAF1B9U7"/>
<feature type="domain" description="AMP-dependent synthetase/ligase" evidence="6">
    <location>
        <begin position="72"/>
        <end position="225"/>
    </location>
</feature>
<evidence type="ECO:0000259" key="7">
    <source>
        <dbReference type="Pfam" id="PF13193"/>
    </source>
</evidence>
<evidence type="ECO:0008006" key="10">
    <source>
        <dbReference type="Google" id="ProtNLM"/>
    </source>
</evidence>
<reference evidence="8" key="1">
    <citation type="journal article" date="2016" name="Nat. Genet.">
        <title>A high-quality carrot genome assembly provides new insights into carotenoid accumulation and asterid genome evolution.</title>
        <authorList>
            <person name="Iorizzo M."/>
            <person name="Ellison S."/>
            <person name="Senalik D."/>
            <person name="Zeng P."/>
            <person name="Satapoomin P."/>
            <person name="Huang J."/>
            <person name="Bowman M."/>
            <person name="Iovene M."/>
            <person name="Sanseverino W."/>
            <person name="Cavagnaro P."/>
            <person name="Yildiz M."/>
            <person name="Macko-Podgorni A."/>
            <person name="Moranska E."/>
            <person name="Grzebelus E."/>
            <person name="Grzebelus D."/>
            <person name="Ashrafi H."/>
            <person name="Zheng Z."/>
            <person name="Cheng S."/>
            <person name="Spooner D."/>
            <person name="Van Deynze A."/>
            <person name="Simon P."/>
        </authorList>
    </citation>
    <scope>NUCLEOTIDE SEQUENCE</scope>
    <source>
        <tissue evidence="8">Leaf</tissue>
    </source>
</reference>
<keyword evidence="4" id="KW-0587">Phenylpropanoid metabolism</keyword>
<sequence length="543" mass="59785">MVTKLAENSTDYKSSISSSSGFDYETQTYHSLRQPPPLQLPDQTTPLSVTHYVFTLYNANLRTNNNSSSNNNDNFLVDAAQRHRLSLFQLQSYVTRLSSSLRDNIGLKHGDTAFILSPNSIHVPLLYLSLFAIGVIVSPSNPTSSPGEISRQMQLTSPVIAFATSETAHKLPSLKHPPVLLDSLQFHSLISTPHSELSKQDRVIIRQSDVAAVLYSSGTTGRVKGLWFRVVAMCTVPFFHVYGFFYCLRCLAFGESLVLFSKFNFQLMMKSIQQFSVTNLALAPPLVVAMISNSIGDYDLRSLQVVLSGGAPLSIPLMKKFNTLFPNVTLVQAYGLTETTGGVCRTVGPIESKRLGANGRLTYNCQAKIVDPLTGVGLPPFKHGELWIRGPSIMKGYVHDEMASGAILTADGWLKTGDLCYFDNEGFLFYVDSIKELIKCNGYQVPPAELEDLLQSHPDIVEAAVVPYPDEKAGQVPIAFVVRTTGSIIDESIIKEFVAKEVAPYKKLRRVSFMDSIPKNATGKVLRKELVKLSLSNGTSSRL</sequence>
<dbReference type="InterPro" id="IPR045851">
    <property type="entry name" value="AMP-bd_C_sf"/>
</dbReference>
<feature type="compositionally biased region" description="Polar residues" evidence="5">
    <location>
        <begin position="1"/>
        <end position="13"/>
    </location>
</feature>
<dbReference type="PANTHER" id="PTHR24096">
    <property type="entry name" value="LONG-CHAIN-FATTY-ACID--COA LIGASE"/>
    <property type="match status" value="1"/>
</dbReference>
<dbReference type="Proteomes" id="UP000077755">
    <property type="component" value="Chromosome 8"/>
</dbReference>
<dbReference type="Pfam" id="PF13193">
    <property type="entry name" value="AMP-binding_C"/>
    <property type="match status" value="1"/>
</dbReference>
<evidence type="ECO:0000259" key="6">
    <source>
        <dbReference type="Pfam" id="PF00501"/>
    </source>
</evidence>
<dbReference type="EMBL" id="CP093350">
    <property type="protein sequence ID" value="WOH11570.1"/>
    <property type="molecule type" value="Genomic_DNA"/>
</dbReference>
<evidence type="ECO:0000256" key="5">
    <source>
        <dbReference type="SAM" id="MobiDB-lite"/>
    </source>
</evidence>
<reference evidence="8" key="2">
    <citation type="submission" date="2022-03" db="EMBL/GenBank/DDBJ databases">
        <title>Draft title - Genomic analysis of global carrot germplasm unveils the trajectory of domestication and the origin of high carotenoid orange carrot.</title>
        <authorList>
            <person name="Iorizzo M."/>
            <person name="Ellison S."/>
            <person name="Senalik D."/>
            <person name="Macko-Podgorni A."/>
            <person name="Grzebelus D."/>
            <person name="Bostan H."/>
            <person name="Rolling W."/>
            <person name="Curaba J."/>
            <person name="Simon P."/>
        </authorList>
    </citation>
    <scope>NUCLEOTIDE SEQUENCE</scope>
    <source>
        <tissue evidence="8">Leaf</tissue>
    </source>
</reference>
<dbReference type="InterPro" id="IPR025110">
    <property type="entry name" value="AMP-bd_C"/>
</dbReference>
<dbReference type="Gene3D" id="3.40.50.980">
    <property type="match status" value="2"/>
</dbReference>
<feature type="region of interest" description="Disordered" evidence="5">
    <location>
        <begin position="1"/>
        <end position="20"/>
    </location>
</feature>
<dbReference type="Pfam" id="PF00501">
    <property type="entry name" value="AMP-binding"/>
    <property type="match status" value="2"/>
</dbReference>
<dbReference type="FunFam" id="3.30.300.30:FF:000007">
    <property type="entry name" value="4-coumarate--CoA ligase 2"/>
    <property type="match status" value="1"/>
</dbReference>
<protein>
    <recommendedName>
        <fullName evidence="10">4-coumarate--CoA ligase</fullName>
    </recommendedName>
</protein>
<comment type="pathway">
    <text evidence="1">Phytoalexin biosynthesis; 3,4',5-trihydroxystilbene biosynthesis; 3,4',5-trihydroxystilbene from trans-4-coumarate: step 1/2.</text>
</comment>
<evidence type="ECO:0000256" key="3">
    <source>
        <dbReference type="ARBA" id="ARBA00022598"/>
    </source>
</evidence>
<dbReference type="GO" id="GO:0009698">
    <property type="term" value="P:phenylpropanoid metabolic process"/>
    <property type="evidence" value="ECO:0007669"/>
    <property type="project" value="UniProtKB-KW"/>
</dbReference>
<organism evidence="8 9">
    <name type="scientific">Daucus carota subsp. sativus</name>
    <name type="common">Carrot</name>
    <dbReference type="NCBI Taxonomy" id="79200"/>
    <lineage>
        <taxon>Eukaryota</taxon>
        <taxon>Viridiplantae</taxon>
        <taxon>Streptophyta</taxon>
        <taxon>Embryophyta</taxon>
        <taxon>Tracheophyta</taxon>
        <taxon>Spermatophyta</taxon>
        <taxon>Magnoliopsida</taxon>
        <taxon>eudicotyledons</taxon>
        <taxon>Gunneridae</taxon>
        <taxon>Pentapetalae</taxon>
        <taxon>asterids</taxon>
        <taxon>campanulids</taxon>
        <taxon>Apiales</taxon>
        <taxon>Apiaceae</taxon>
        <taxon>Apioideae</taxon>
        <taxon>Scandiceae</taxon>
        <taxon>Daucinae</taxon>
        <taxon>Daucus</taxon>
        <taxon>Daucus sect. Daucus</taxon>
    </lineage>
</organism>
<evidence type="ECO:0000313" key="9">
    <source>
        <dbReference type="Proteomes" id="UP000077755"/>
    </source>
</evidence>
<proteinExistence type="inferred from homology"/>
<dbReference type="GO" id="GO:0016405">
    <property type="term" value="F:CoA-ligase activity"/>
    <property type="evidence" value="ECO:0007669"/>
    <property type="project" value="TreeGrafter"/>
</dbReference>
<dbReference type="Gene3D" id="2.30.38.10">
    <property type="entry name" value="Luciferase, Domain 3"/>
    <property type="match status" value="1"/>
</dbReference>
<dbReference type="InterPro" id="IPR000873">
    <property type="entry name" value="AMP-dep_synth/lig_dom"/>
</dbReference>
<dbReference type="SUPFAM" id="SSF56801">
    <property type="entry name" value="Acetyl-CoA synthetase-like"/>
    <property type="match status" value="1"/>
</dbReference>